<dbReference type="EMBL" id="BAAAGE010000004">
    <property type="protein sequence ID" value="GAA0729736.1"/>
    <property type="molecule type" value="Genomic_DNA"/>
</dbReference>
<protein>
    <recommendedName>
        <fullName evidence="1">Glycosyl transferase family 1 domain-containing protein</fullName>
    </recommendedName>
</protein>
<dbReference type="Gene3D" id="3.40.50.2000">
    <property type="entry name" value="Glycogen Phosphorylase B"/>
    <property type="match status" value="2"/>
</dbReference>
<dbReference type="SUPFAM" id="SSF53756">
    <property type="entry name" value="UDP-Glycosyltransferase/glycogen phosphorylase"/>
    <property type="match status" value="1"/>
</dbReference>
<organism evidence="2 3">
    <name type="scientific">Aquimarina litoralis</name>
    <dbReference type="NCBI Taxonomy" id="584605"/>
    <lineage>
        <taxon>Bacteria</taxon>
        <taxon>Pseudomonadati</taxon>
        <taxon>Bacteroidota</taxon>
        <taxon>Flavobacteriia</taxon>
        <taxon>Flavobacteriales</taxon>
        <taxon>Flavobacteriaceae</taxon>
        <taxon>Aquimarina</taxon>
    </lineage>
</organism>
<dbReference type="Proteomes" id="UP001501758">
    <property type="component" value="Unassembled WGS sequence"/>
</dbReference>
<dbReference type="RefSeq" id="WP_343914036.1">
    <property type="nucleotide sequence ID" value="NZ_BAAAGE010000004.1"/>
</dbReference>
<comment type="caution">
    <text evidence="2">The sequence shown here is derived from an EMBL/GenBank/DDBJ whole genome shotgun (WGS) entry which is preliminary data.</text>
</comment>
<gene>
    <name evidence="2" type="ORF">GCM10009430_40170</name>
</gene>
<dbReference type="CDD" id="cd03801">
    <property type="entry name" value="GT4_PimA-like"/>
    <property type="match status" value="1"/>
</dbReference>
<name>A0ABN1J5X0_9FLAO</name>
<keyword evidence="3" id="KW-1185">Reference proteome</keyword>
<reference evidence="2 3" key="1">
    <citation type="journal article" date="2019" name="Int. J. Syst. Evol. Microbiol.">
        <title>The Global Catalogue of Microorganisms (GCM) 10K type strain sequencing project: providing services to taxonomists for standard genome sequencing and annotation.</title>
        <authorList>
            <consortium name="The Broad Institute Genomics Platform"/>
            <consortium name="The Broad Institute Genome Sequencing Center for Infectious Disease"/>
            <person name="Wu L."/>
            <person name="Ma J."/>
        </authorList>
    </citation>
    <scope>NUCLEOTIDE SEQUENCE [LARGE SCALE GENOMIC DNA]</scope>
    <source>
        <strain evidence="2 3">JCM 15974</strain>
    </source>
</reference>
<evidence type="ECO:0000313" key="2">
    <source>
        <dbReference type="EMBL" id="GAA0729736.1"/>
    </source>
</evidence>
<dbReference type="InterPro" id="IPR001296">
    <property type="entry name" value="Glyco_trans_1"/>
</dbReference>
<accession>A0ABN1J5X0</accession>
<dbReference type="Pfam" id="PF00534">
    <property type="entry name" value="Glycos_transf_1"/>
    <property type="match status" value="1"/>
</dbReference>
<evidence type="ECO:0000259" key="1">
    <source>
        <dbReference type="Pfam" id="PF00534"/>
    </source>
</evidence>
<dbReference type="PANTHER" id="PTHR45871:SF1">
    <property type="entry name" value="PHOSPHATIDYLINOSITOL N-ACETYLGLUCOSAMINYLTRANSFERASE SUBUNIT A"/>
    <property type="match status" value="1"/>
</dbReference>
<evidence type="ECO:0000313" key="3">
    <source>
        <dbReference type="Proteomes" id="UP001501758"/>
    </source>
</evidence>
<proteinExistence type="predicted"/>
<dbReference type="PANTHER" id="PTHR45871">
    <property type="entry name" value="N-ACETYLGLUCOSAMINYL-PHOSPHATIDYLINOSITOL BIOSYNTHETIC PROTEIN"/>
    <property type="match status" value="1"/>
</dbReference>
<feature type="domain" description="Glycosyl transferase family 1" evidence="1">
    <location>
        <begin position="185"/>
        <end position="298"/>
    </location>
</feature>
<sequence length="349" mass="40088">MNKSKRHIVFLTPGFASSEKDSTTIPALQIYLKSLRKELHDSKLTLLAFQFPFSSKSFIWNGIEVIPLNGKNKRWKKIYIWKKALYILKETHYNHPITIIHSFWIGECSYIGLKFSSKRNIKHITTVMGQDAYLGNRYVKNLIHSNSHIITLSKNQQNLLYKNHNLQSNVIPWFIDTSSFPDLQKSNIDILGVGSLNKIKNYQSFISIIRVLVQKRPNLKVEIIGEGAERTSIETQIKDLGLKNNISLLGSLSRKKVLHKMAEAKVLLHVSKYESFGLVFLEALYSGMLIVSRNVGIAETNNSWSICNTNNEVIVACDVFLNHSHKQKERKLLYSETDTITSYIKLYNE</sequence>